<dbReference type="Proteomes" id="UP000665026">
    <property type="component" value="Chromosome"/>
</dbReference>
<feature type="binding site" evidence="3 4">
    <location>
        <position position="275"/>
    </location>
    <ligand>
        <name>Zn(2+)</name>
        <dbReference type="ChEBI" id="CHEBI:29105"/>
    </ligand>
</feature>
<dbReference type="SUPFAM" id="SSF82282">
    <property type="entry name" value="Homocysteine S-methyltransferase"/>
    <property type="match status" value="1"/>
</dbReference>
<evidence type="ECO:0000259" key="5">
    <source>
        <dbReference type="PROSITE" id="PS50970"/>
    </source>
</evidence>
<keyword evidence="3 4" id="KW-0862">Zinc</keyword>
<accession>A0A975EUI3</accession>
<evidence type="ECO:0000313" key="7">
    <source>
        <dbReference type="Proteomes" id="UP000665026"/>
    </source>
</evidence>
<evidence type="ECO:0000256" key="1">
    <source>
        <dbReference type="ARBA" id="ARBA00022603"/>
    </source>
</evidence>
<dbReference type="PIRSF" id="PIRSF037505">
    <property type="entry name" value="Betaine_HMT"/>
    <property type="match status" value="1"/>
</dbReference>
<dbReference type="PANTHER" id="PTHR11103">
    <property type="entry name" value="SLR1189 PROTEIN"/>
    <property type="match status" value="1"/>
</dbReference>
<organism evidence="6 7">
    <name type="scientific">Cognatishimia activa</name>
    <dbReference type="NCBI Taxonomy" id="1715691"/>
    <lineage>
        <taxon>Bacteria</taxon>
        <taxon>Pseudomonadati</taxon>
        <taxon>Pseudomonadota</taxon>
        <taxon>Alphaproteobacteria</taxon>
        <taxon>Rhodobacterales</taxon>
        <taxon>Paracoccaceae</taxon>
        <taxon>Cognatishimia</taxon>
    </lineage>
</organism>
<comment type="cofactor">
    <cofactor evidence="3">
        <name>Zn(2+)</name>
        <dbReference type="ChEBI" id="CHEBI:29105"/>
    </cofactor>
    <text evidence="3">Binds 1 zinc ion per subunit.</text>
</comment>
<dbReference type="InterPro" id="IPR003726">
    <property type="entry name" value="HCY_dom"/>
</dbReference>
<dbReference type="RefSeq" id="WP_209358019.1">
    <property type="nucleotide sequence ID" value="NZ_CP060010.1"/>
</dbReference>
<protein>
    <submittedName>
        <fullName evidence="6">Homocysteine S-methyltransferase family protein</fullName>
    </submittedName>
</protein>
<keyword evidence="2 4" id="KW-0808">Transferase</keyword>
<dbReference type="AlphaFoldDB" id="A0A975EUI3"/>
<name>A0A975EUI3_9RHOB</name>
<feature type="binding site" evidence="3 4">
    <location>
        <position position="202"/>
    </location>
    <ligand>
        <name>Zn(2+)</name>
        <dbReference type="ChEBI" id="CHEBI:29105"/>
    </ligand>
</feature>
<evidence type="ECO:0000256" key="2">
    <source>
        <dbReference type="ARBA" id="ARBA00022679"/>
    </source>
</evidence>
<gene>
    <name evidence="6" type="ORF">HZ995_07395</name>
</gene>
<evidence type="ECO:0000256" key="3">
    <source>
        <dbReference type="PIRSR" id="PIRSR037505-2"/>
    </source>
</evidence>
<evidence type="ECO:0000256" key="4">
    <source>
        <dbReference type="PROSITE-ProRule" id="PRU00333"/>
    </source>
</evidence>
<dbReference type="GO" id="GO:0032259">
    <property type="term" value="P:methylation"/>
    <property type="evidence" value="ECO:0007669"/>
    <property type="project" value="UniProtKB-KW"/>
</dbReference>
<dbReference type="KEGG" id="cact:HZ995_07395"/>
<dbReference type="GO" id="GO:0009086">
    <property type="term" value="P:methionine biosynthetic process"/>
    <property type="evidence" value="ECO:0007669"/>
    <property type="project" value="InterPro"/>
</dbReference>
<dbReference type="PANTHER" id="PTHR11103:SF18">
    <property type="entry name" value="SLR1189 PROTEIN"/>
    <property type="match status" value="1"/>
</dbReference>
<dbReference type="PROSITE" id="PS50970">
    <property type="entry name" value="HCY"/>
    <property type="match status" value="1"/>
</dbReference>
<dbReference type="EMBL" id="CP060010">
    <property type="protein sequence ID" value="QTN37311.1"/>
    <property type="molecule type" value="Genomic_DNA"/>
</dbReference>
<dbReference type="Pfam" id="PF02574">
    <property type="entry name" value="S-methyl_trans"/>
    <property type="match status" value="1"/>
</dbReference>
<reference evidence="6" key="1">
    <citation type="submission" date="2020-07" db="EMBL/GenBank/DDBJ databases">
        <title>Genome sequences of bacteria associated with the marine, planktonic diatom Thalassiosira profunda strain ECT2AJA-044.</title>
        <authorList>
            <person name="Gargas C.B."/>
            <person name="Roberts W.R."/>
            <person name="Alverson A.J."/>
        </authorList>
    </citation>
    <scope>NUCLEOTIDE SEQUENCE</scope>
    <source>
        <strain evidence="6">ECT2AJA-044</strain>
    </source>
</reference>
<dbReference type="InterPro" id="IPR036589">
    <property type="entry name" value="HCY_dom_sf"/>
</dbReference>
<proteinExistence type="predicted"/>
<sequence>MSDITILDGGMGQELISRSPDEPTPLFGTQILIDHPQIVSDVHADYFAAGADIATTNSYALLHDRLEKHDLDHRFHELHHAACNAAIAARDAYGAGKVAGSIGPLGWSYRADMAPPIDEAAALYAEIAVLQAPMVDMIMCETMSGLDQAEGALKGAKQGDKPVWICCSVDDEDGTKFRNGDPIEGILKLAETYEPAAVLINCSIPEAVSQALPLISNKGIPTGAYANGFTKITKEFASGQTSVDLLQARQDLTPAAYADFTERWAEMGATIIGGCCEVGPGHIAEVAKRFRHG</sequence>
<feature type="domain" description="Hcy-binding" evidence="5">
    <location>
        <begin position="1"/>
        <end position="290"/>
    </location>
</feature>
<evidence type="ECO:0000313" key="6">
    <source>
        <dbReference type="EMBL" id="QTN37311.1"/>
    </source>
</evidence>
<feature type="binding site" evidence="3 4">
    <location>
        <position position="276"/>
    </location>
    <ligand>
        <name>Zn(2+)</name>
        <dbReference type="ChEBI" id="CHEBI:29105"/>
    </ligand>
</feature>
<dbReference type="InterPro" id="IPR017226">
    <property type="entry name" value="BHMT-like"/>
</dbReference>
<keyword evidence="1 4" id="KW-0489">Methyltransferase</keyword>
<keyword evidence="3 4" id="KW-0479">Metal-binding</keyword>
<dbReference type="GO" id="GO:0008270">
    <property type="term" value="F:zinc ion binding"/>
    <property type="evidence" value="ECO:0007669"/>
    <property type="project" value="InterPro"/>
</dbReference>
<dbReference type="Gene3D" id="3.20.20.330">
    <property type="entry name" value="Homocysteine-binding-like domain"/>
    <property type="match status" value="1"/>
</dbReference>
<dbReference type="GO" id="GO:0008168">
    <property type="term" value="F:methyltransferase activity"/>
    <property type="evidence" value="ECO:0007669"/>
    <property type="project" value="UniProtKB-UniRule"/>
</dbReference>